<dbReference type="InterPro" id="IPR045312">
    <property type="entry name" value="PCBER-like"/>
</dbReference>
<dbReference type="Gene3D" id="3.40.50.720">
    <property type="entry name" value="NAD(P)-binding Rossmann-like Domain"/>
    <property type="match status" value="2"/>
</dbReference>
<dbReference type="AlphaFoldDB" id="A0A200Q9A0"/>
<reference evidence="4 5" key="1">
    <citation type="journal article" date="2017" name="Mol. Plant">
        <title>The Genome of Medicinal Plant Macleaya cordata Provides New Insights into Benzylisoquinoline Alkaloids Metabolism.</title>
        <authorList>
            <person name="Liu X."/>
            <person name="Liu Y."/>
            <person name="Huang P."/>
            <person name="Ma Y."/>
            <person name="Qing Z."/>
            <person name="Tang Q."/>
            <person name="Cao H."/>
            <person name="Cheng P."/>
            <person name="Zheng Y."/>
            <person name="Yuan Z."/>
            <person name="Zhou Y."/>
            <person name="Liu J."/>
            <person name="Tang Z."/>
            <person name="Zhuo Y."/>
            <person name="Zhang Y."/>
            <person name="Yu L."/>
            <person name="Huang J."/>
            <person name="Yang P."/>
            <person name="Peng Q."/>
            <person name="Zhang J."/>
            <person name="Jiang W."/>
            <person name="Zhang Z."/>
            <person name="Lin K."/>
            <person name="Ro D.K."/>
            <person name="Chen X."/>
            <person name="Xiong X."/>
            <person name="Shang Y."/>
            <person name="Huang S."/>
            <person name="Zeng J."/>
        </authorList>
    </citation>
    <scope>NUCLEOTIDE SEQUENCE [LARGE SCALE GENOMIC DNA]</scope>
    <source>
        <strain evidence="5">cv. BLH2017</strain>
        <tissue evidence="4">Root</tissue>
    </source>
</reference>
<evidence type="ECO:0000256" key="2">
    <source>
        <dbReference type="ARBA" id="ARBA00023002"/>
    </source>
</evidence>
<feature type="domain" description="NmrA-like" evidence="3">
    <location>
        <begin position="308"/>
        <end position="544"/>
    </location>
</feature>
<accession>A0A200Q9A0</accession>
<evidence type="ECO:0000313" key="4">
    <source>
        <dbReference type="EMBL" id="OVA07059.1"/>
    </source>
</evidence>
<dbReference type="OrthoDB" id="419598at2759"/>
<dbReference type="CDD" id="cd05259">
    <property type="entry name" value="PCBER_SDR_a"/>
    <property type="match status" value="2"/>
</dbReference>
<protein>
    <submittedName>
        <fullName evidence="4">NmrA-like</fullName>
    </submittedName>
</protein>
<dbReference type="SUPFAM" id="SSF51735">
    <property type="entry name" value="NAD(P)-binding Rossmann-fold domains"/>
    <property type="match status" value="2"/>
</dbReference>
<dbReference type="Gene3D" id="3.90.25.10">
    <property type="entry name" value="UDP-galactose 4-epimerase, domain 1"/>
    <property type="match status" value="2"/>
</dbReference>
<evidence type="ECO:0000259" key="3">
    <source>
        <dbReference type="Pfam" id="PF05368"/>
    </source>
</evidence>
<dbReference type="PANTHER" id="PTHR43349">
    <property type="entry name" value="PINORESINOL REDUCTASE-RELATED"/>
    <property type="match status" value="1"/>
</dbReference>
<keyword evidence="1" id="KW-0521">NADP</keyword>
<proteinExistence type="predicted"/>
<feature type="domain" description="NmrA-like" evidence="3">
    <location>
        <begin position="5"/>
        <end position="304"/>
    </location>
</feature>
<dbReference type="Proteomes" id="UP000195402">
    <property type="component" value="Unassembled WGS sequence"/>
</dbReference>
<dbReference type="Pfam" id="PF05368">
    <property type="entry name" value="NmrA"/>
    <property type="match status" value="2"/>
</dbReference>
<keyword evidence="2" id="KW-0560">Oxidoreductase</keyword>
<dbReference type="InterPro" id="IPR050608">
    <property type="entry name" value="NmrA-type/Isoflavone_red_sf"/>
</dbReference>
<dbReference type="EMBL" id="MVGT01002651">
    <property type="protein sequence ID" value="OVA07059.1"/>
    <property type="molecule type" value="Genomic_DNA"/>
</dbReference>
<organism evidence="4 5">
    <name type="scientific">Macleaya cordata</name>
    <name type="common">Five-seeded plume-poppy</name>
    <name type="synonym">Bocconia cordata</name>
    <dbReference type="NCBI Taxonomy" id="56857"/>
    <lineage>
        <taxon>Eukaryota</taxon>
        <taxon>Viridiplantae</taxon>
        <taxon>Streptophyta</taxon>
        <taxon>Embryophyta</taxon>
        <taxon>Tracheophyta</taxon>
        <taxon>Spermatophyta</taxon>
        <taxon>Magnoliopsida</taxon>
        <taxon>Ranunculales</taxon>
        <taxon>Papaveraceae</taxon>
        <taxon>Papaveroideae</taxon>
        <taxon>Macleaya</taxon>
    </lineage>
</organism>
<dbReference type="GO" id="GO:0016491">
    <property type="term" value="F:oxidoreductase activity"/>
    <property type="evidence" value="ECO:0007669"/>
    <property type="project" value="UniProtKB-KW"/>
</dbReference>
<sequence>MAVTTKILIIGGTGLIGKFIVEASVKSGNPTFILVRESIIADPVKGKLIESFKNSGATLLYGDLYDHESLVKAIKQVDVVISAVGHGQIADQVKIISAIKEAGNVKRFFPSEFGNDVDRSRAVEPAKSAFEGKAKIRRAVEAAGIPYTYVSSNFFAGYFLPNLSQPGATAPPRDKVIILGDGNAKAVFNKEDDIGTYTIKAVNDPRTLNKILYIKPPANTLSFNDLVSLWEKKIGKTLEKVYLPEEQVLKNIQEAPLPINVVLSITHSVYVLGDQTYFEIEPSFGVEASELYPDVKYTTVDEYLDQFGELYDHESLVKAIKQVDVVISAVGHGQIADQVKIISAIKEAGNVKRFFPSEFGNDVDRSRAVEPAKSAFEGKAQIRRAVEAAGIPYTYVSSNFFSGYFLPSLSQPGATSPPRDEVIILGDGNAKDDIGTYTIKAVNDPRTLNKILYIKPPANTLSFNELVSLWEKKIGKTLEKVYLPEEQVLKNIQEAPHPINLLLSMTHSVYVLGDQTYFEIKPSFGVEASELYPDVKYTTVDEYLDQFV</sequence>
<dbReference type="InterPro" id="IPR036291">
    <property type="entry name" value="NAD(P)-bd_dom_sf"/>
</dbReference>
<dbReference type="OMA" id="FSANSCM"/>
<evidence type="ECO:0000313" key="5">
    <source>
        <dbReference type="Proteomes" id="UP000195402"/>
    </source>
</evidence>
<name>A0A200Q9A0_MACCD</name>
<evidence type="ECO:0000256" key="1">
    <source>
        <dbReference type="ARBA" id="ARBA00022857"/>
    </source>
</evidence>
<comment type="caution">
    <text evidence="4">The sequence shown here is derived from an EMBL/GenBank/DDBJ whole genome shotgun (WGS) entry which is preliminary data.</text>
</comment>
<dbReference type="FunCoup" id="A0A200Q9A0">
    <property type="interactions" value="122"/>
</dbReference>
<gene>
    <name evidence="4" type="ORF">BVC80_1117g65</name>
</gene>
<dbReference type="PANTHER" id="PTHR43349:SF93">
    <property type="entry name" value="ISOFLAVONE REDUCTASE HOMOLOG P3-RELATED"/>
    <property type="match status" value="1"/>
</dbReference>
<keyword evidence="5" id="KW-1185">Reference proteome</keyword>
<dbReference type="InterPro" id="IPR008030">
    <property type="entry name" value="NmrA-like"/>
</dbReference>
<dbReference type="InParanoid" id="A0A200Q9A0"/>